<proteinExistence type="predicted"/>
<feature type="compositionally biased region" description="Basic residues" evidence="2">
    <location>
        <begin position="1"/>
        <end position="14"/>
    </location>
</feature>
<dbReference type="HOGENOM" id="CLU_417543_0_0_1"/>
<dbReference type="EMBL" id="CH963847">
    <property type="protein sequence ID" value="EDW73448.2"/>
    <property type="molecule type" value="Genomic_DNA"/>
</dbReference>
<feature type="compositionally biased region" description="Low complexity" evidence="2">
    <location>
        <begin position="185"/>
        <end position="197"/>
    </location>
</feature>
<dbReference type="OrthoDB" id="7866031at2759"/>
<dbReference type="eggNOG" id="ENOG502T8TY">
    <property type="taxonomic scope" value="Eukaryota"/>
</dbReference>
<accession>B4MMP2</accession>
<feature type="compositionally biased region" description="Polar residues" evidence="2">
    <location>
        <begin position="127"/>
        <end position="142"/>
    </location>
</feature>
<dbReference type="InParanoid" id="B4MMP2"/>
<gene>
    <name evidence="3" type="primary">Dwil\GK17550</name>
    <name evidence="3" type="ORF">Dwil_GK17550</name>
</gene>
<feature type="coiled-coil region" evidence="1">
    <location>
        <begin position="429"/>
        <end position="463"/>
    </location>
</feature>
<keyword evidence="4" id="KW-1185">Reference proteome</keyword>
<feature type="compositionally biased region" description="Polar residues" evidence="2">
    <location>
        <begin position="61"/>
        <end position="80"/>
    </location>
</feature>
<keyword evidence="1" id="KW-0175">Coiled coil</keyword>
<dbReference type="AlphaFoldDB" id="B4MMP2"/>
<protein>
    <submittedName>
        <fullName evidence="3">Uncharacterized protein</fullName>
    </submittedName>
</protein>
<feature type="region of interest" description="Disordered" evidence="2">
    <location>
        <begin position="525"/>
        <end position="546"/>
    </location>
</feature>
<reference evidence="3 4" key="1">
    <citation type="journal article" date="2007" name="Nature">
        <title>Evolution of genes and genomes on the Drosophila phylogeny.</title>
        <authorList>
            <consortium name="Drosophila 12 Genomes Consortium"/>
            <person name="Clark A.G."/>
            <person name="Eisen M.B."/>
            <person name="Smith D.R."/>
            <person name="Bergman C.M."/>
            <person name="Oliver B."/>
            <person name="Markow T.A."/>
            <person name="Kaufman T.C."/>
            <person name="Kellis M."/>
            <person name="Gelbart W."/>
            <person name="Iyer V.N."/>
            <person name="Pollard D.A."/>
            <person name="Sackton T.B."/>
            <person name="Larracuente A.M."/>
            <person name="Singh N.D."/>
            <person name="Abad J.P."/>
            <person name="Abt D.N."/>
            <person name="Adryan B."/>
            <person name="Aguade M."/>
            <person name="Akashi H."/>
            <person name="Anderson W.W."/>
            <person name="Aquadro C.F."/>
            <person name="Ardell D.H."/>
            <person name="Arguello R."/>
            <person name="Artieri C.G."/>
            <person name="Barbash D.A."/>
            <person name="Barker D."/>
            <person name="Barsanti P."/>
            <person name="Batterham P."/>
            <person name="Batzoglou S."/>
            <person name="Begun D."/>
            <person name="Bhutkar A."/>
            <person name="Blanco E."/>
            <person name="Bosak S.A."/>
            <person name="Bradley R.K."/>
            <person name="Brand A.D."/>
            <person name="Brent M.R."/>
            <person name="Brooks A.N."/>
            <person name="Brown R.H."/>
            <person name="Butlin R.K."/>
            <person name="Caggese C."/>
            <person name="Calvi B.R."/>
            <person name="Bernardo de Carvalho A."/>
            <person name="Caspi A."/>
            <person name="Castrezana S."/>
            <person name="Celniker S.E."/>
            <person name="Chang J.L."/>
            <person name="Chapple C."/>
            <person name="Chatterji S."/>
            <person name="Chinwalla A."/>
            <person name="Civetta A."/>
            <person name="Clifton S.W."/>
            <person name="Comeron J.M."/>
            <person name="Costello J.C."/>
            <person name="Coyne J.A."/>
            <person name="Daub J."/>
            <person name="David R.G."/>
            <person name="Delcher A.L."/>
            <person name="Delehaunty K."/>
            <person name="Do C.B."/>
            <person name="Ebling H."/>
            <person name="Edwards K."/>
            <person name="Eickbush T."/>
            <person name="Evans J.D."/>
            <person name="Filipski A."/>
            <person name="Findeiss S."/>
            <person name="Freyhult E."/>
            <person name="Fulton L."/>
            <person name="Fulton R."/>
            <person name="Garcia A.C."/>
            <person name="Gardiner A."/>
            <person name="Garfield D.A."/>
            <person name="Garvin B.E."/>
            <person name="Gibson G."/>
            <person name="Gilbert D."/>
            <person name="Gnerre S."/>
            <person name="Godfrey J."/>
            <person name="Good R."/>
            <person name="Gotea V."/>
            <person name="Gravely B."/>
            <person name="Greenberg A.J."/>
            <person name="Griffiths-Jones S."/>
            <person name="Gross S."/>
            <person name="Guigo R."/>
            <person name="Gustafson E.A."/>
            <person name="Haerty W."/>
            <person name="Hahn M.W."/>
            <person name="Halligan D.L."/>
            <person name="Halpern A.L."/>
            <person name="Halter G.M."/>
            <person name="Han M.V."/>
            <person name="Heger A."/>
            <person name="Hillier L."/>
            <person name="Hinrichs A.S."/>
            <person name="Holmes I."/>
            <person name="Hoskins R.A."/>
            <person name="Hubisz M.J."/>
            <person name="Hultmark D."/>
            <person name="Huntley M.A."/>
            <person name="Jaffe D.B."/>
            <person name="Jagadeeshan S."/>
            <person name="Jeck W.R."/>
            <person name="Johnson J."/>
            <person name="Jones C.D."/>
            <person name="Jordan W.C."/>
            <person name="Karpen G.H."/>
            <person name="Kataoka E."/>
            <person name="Keightley P.D."/>
            <person name="Kheradpour P."/>
            <person name="Kirkness E.F."/>
            <person name="Koerich L.B."/>
            <person name="Kristiansen K."/>
            <person name="Kudrna D."/>
            <person name="Kulathinal R.J."/>
            <person name="Kumar S."/>
            <person name="Kwok R."/>
            <person name="Lander E."/>
            <person name="Langley C.H."/>
            <person name="Lapoint R."/>
            <person name="Lazzaro B.P."/>
            <person name="Lee S.J."/>
            <person name="Levesque L."/>
            <person name="Li R."/>
            <person name="Lin C.F."/>
            <person name="Lin M.F."/>
            <person name="Lindblad-Toh K."/>
            <person name="Llopart A."/>
            <person name="Long M."/>
            <person name="Low L."/>
            <person name="Lozovsky E."/>
            <person name="Lu J."/>
            <person name="Luo M."/>
            <person name="Machado C.A."/>
            <person name="Makalowski W."/>
            <person name="Marzo M."/>
            <person name="Matsuda M."/>
            <person name="Matzkin L."/>
            <person name="McAllister B."/>
            <person name="McBride C.S."/>
            <person name="McKernan B."/>
            <person name="McKernan K."/>
            <person name="Mendez-Lago M."/>
            <person name="Minx P."/>
            <person name="Mollenhauer M.U."/>
            <person name="Montooth K."/>
            <person name="Mount S.M."/>
            <person name="Mu X."/>
            <person name="Myers E."/>
            <person name="Negre B."/>
            <person name="Newfeld S."/>
            <person name="Nielsen R."/>
            <person name="Noor M.A."/>
            <person name="O'Grady P."/>
            <person name="Pachter L."/>
            <person name="Papaceit M."/>
            <person name="Parisi M.J."/>
            <person name="Parisi M."/>
            <person name="Parts L."/>
            <person name="Pedersen J.S."/>
            <person name="Pesole G."/>
            <person name="Phillippy A.M."/>
            <person name="Ponting C.P."/>
            <person name="Pop M."/>
            <person name="Porcelli D."/>
            <person name="Powell J.R."/>
            <person name="Prohaska S."/>
            <person name="Pruitt K."/>
            <person name="Puig M."/>
            <person name="Quesneville H."/>
            <person name="Ram K.R."/>
            <person name="Rand D."/>
            <person name="Rasmussen M.D."/>
            <person name="Reed L.K."/>
            <person name="Reenan R."/>
            <person name="Reily A."/>
            <person name="Remington K.A."/>
            <person name="Rieger T.T."/>
            <person name="Ritchie M.G."/>
            <person name="Robin C."/>
            <person name="Rogers Y.H."/>
            <person name="Rohde C."/>
            <person name="Rozas J."/>
            <person name="Rubenfield M.J."/>
            <person name="Ruiz A."/>
            <person name="Russo S."/>
            <person name="Salzberg S.L."/>
            <person name="Sanchez-Gracia A."/>
            <person name="Saranga D.J."/>
            <person name="Sato H."/>
            <person name="Schaeffer S.W."/>
            <person name="Schatz M.C."/>
            <person name="Schlenke T."/>
            <person name="Schwartz R."/>
            <person name="Segarra C."/>
            <person name="Singh R.S."/>
            <person name="Sirot L."/>
            <person name="Sirota M."/>
            <person name="Sisneros N.B."/>
            <person name="Smith C.D."/>
            <person name="Smith T.F."/>
            <person name="Spieth J."/>
            <person name="Stage D.E."/>
            <person name="Stark A."/>
            <person name="Stephan W."/>
            <person name="Strausberg R.L."/>
            <person name="Strempel S."/>
            <person name="Sturgill D."/>
            <person name="Sutton G."/>
            <person name="Sutton G.G."/>
            <person name="Tao W."/>
            <person name="Teichmann S."/>
            <person name="Tobari Y.N."/>
            <person name="Tomimura Y."/>
            <person name="Tsolas J.M."/>
            <person name="Valente V.L."/>
            <person name="Venter E."/>
            <person name="Venter J.C."/>
            <person name="Vicario S."/>
            <person name="Vieira F.G."/>
            <person name="Vilella A.J."/>
            <person name="Villasante A."/>
            <person name="Walenz B."/>
            <person name="Wang J."/>
            <person name="Wasserman M."/>
            <person name="Watts T."/>
            <person name="Wilson D."/>
            <person name="Wilson R.K."/>
            <person name="Wing R.A."/>
            <person name="Wolfner M.F."/>
            <person name="Wong A."/>
            <person name="Wong G.K."/>
            <person name="Wu C.I."/>
            <person name="Wu G."/>
            <person name="Yamamoto D."/>
            <person name="Yang H.P."/>
            <person name="Yang S.P."/>
            <person name="Yorke J.A."/>
            <person name="Yoshida K."/>
            <person name="Zdobnov E."/>
            <person name="Zhang P."/>
            <person name="Zhang Y."/>
            <person name="Zimin A.V."/>
            <person name="Baldwin J."/>
            <person name="Abdouelleil A."/>
            <person name="Abdulkadir J."/>
            <person name="Abebe A."/>
            <person name="Abera B."/>
            <person name="Abreu J."/>
            <person name="Acer S.C."/>
            <person name="Aftuck L."/>
            <person name="Alexander A."/>
            <person name="An P."/>
            <person name="Anderson E."/>
            <person name="Anderson S."/>
            <person name="Arachi H."/>
            <person name="Azer M."/>
            <person name="Bachantsang P."/>
            <person name="Barry A."/>
            <person name="Bayul T."/>
            <person name="Berlin A."/>
            <person name="Bessette D."/>
            <person name="Bloom T."/>
            <person name="Blye J."/>
            <person name="Boguslavskiy L."/>
            <person name="Bonnet C."/>
            <person name="Boukhgalter B."/>
            <person name="Bourzgui I."/>
            <person name="Brown A."/>
            <person name="Cahill P."/>
            <person name="Channer S."/>
            <person name="Cheshatsang Y."/>
            <person name="Chuda L."/>
            <person name="Citroen M."/>
            <person name="Collymore A."/>
            <person name="Cooke P."/>
            <person name="Costello M."/>
            <person name="D'Aco K."/>
            <person name="Daza R."/>
            <person name="De Haan G."/>
            <person name="DeGray S."/>
            <person name="DeMaso C."/>
            <person name="Dhargay N."/>
            <person name="Dooley K."/>
            <person name="Dooley E."/>
            <person name="Doricent M."/>
            <person name="Dorje P."/>
            <person name="Dorjee K."/>
            <person name="Dupes A."/>
            <person name="Elong R."/>
            <person name="Falk J."/>
            <person name="Farina A."/>
            <person name="Faro S."/>
            <person name="Ferguson D."/>
            <person name="Fisher S."/>
            <person name="Foley C.D."/>
            <person name="Franke A."/>
            <person name="Friedrich D."/>
            <person name="Gadbois L."/>
            <person name="Gearin G."/>
            <person name="Gearin C.R."/>
            <person name="Giannoukos G."/>
            <person name="Goode T."/>
            <person name="Graham J."/>
            <person name="Grandbois E."/>
            <person name="Grewal S."/>
            <person name="Gyaltsen K."/>
            <person name="Hafez N."/>
            <person name="Hagos B."/>
            <person name="Hall J."/>
            <person name="Henson C."/>
            <person name="Hollinger A."/>
            <person name="Honan T."/>
            <person name="Huard M.D."/>
            <person name="Hughes L."/>
            <person name="Hurhula B."/>
            <person name="Husby M.E."/>
            <person name="Kamat A."/>
            <person name="Kanga B."/>
            <person name="Kashin S."/>
            <person name="Khazanovich D."/>
            <person name="Kisner P."/>
            <person name="Lance K."/>
            <person name="Lara M."/>
            <person name="Lee W."/>
            <person name="Lennon N."/>
            <person name="Letendre F."/>
            <person name="LeVine R."/>
            <person name="Lipovsky A."/>
            <person name="Liu X."/>
            <person name="Liu J."/>
            <person name="Liu S."/>
            <person name="Lokyitsang T."/>
            <person name="Lokyitsang Y."/>
            <person name="Lubonja R."/>
            <person name="Lui A."/>
            <person name="MacDonald P."/>
            <person name="Magnisalis V."/>
            <person name="Maru K."/>
            <person name="Matthews C."/>
            <person name="McCusker W."/>
            <person name="McDonough S."/>
            <person name="Mehta T."/>
            <person name="Meldrim J."/>
            <person name="Meneus L."/>
            <person name="Mihai O."/>
            <person name="Mihalev A."/>
            <person name="Mihova T."/>
            <person name="Mittelman R."/>
            <person name="Mlenga V."/>
            <person name="Montmayeur A."/>
            <person name="Mulrain L."/>
            <person name="Navidi A."/>
            <person name="Naylor J."/>
            <person name="Negash T."/>
            <person name="Nguyen T."/>
            <person name="Nguyen N."/>
            <person name="Nicol R."/>
            <person name="Norbu C."/>
            <person name="Norbu N."/>
            <person name="Novod N."/>
            <person name="O'Neill B."/>
            <person name="Osman S."/>
            <person name="Markiewicz E."/>
            <person name="Oyono O.L."/>
            <person name="Patti C."/>
            <person name="Phunkhang P."/>
            <person name="Pierre F."/>
            <person name="Priest M."/>
            <person name="Raghuraman S."/>
            <person name="Rege F."/>
            <person name="Reyes R."/>
            <person name="Rise C."/>
            <person name="Rogov P."/>
            <person name="Ross K."/>
            <person name="Ryan E."/>
            <person name="Settipalli S."/>
            <person name="Shea T."/>
            <person name="Sherpa N."/>
            <person name="Shi L."/>
            <person name="Shih D."/>
            <person name="Sparrow T."/>
            <person name="Spaulding J."/>
            <person name="Stalker J."/>
            <person name="Stange-Thomann N."/>
            <person name="Stavropoulos S."/>
            <person name="Stone C."/>
            <person name="Strader C."/>
            <person name="Tesfaye S."/>
            <person name="Thomson T."/>
            <person name="Thoulutsang Y."/>
            <person name="Thoulutsang D."/>
            <person name="Topham K."/>
            <person name="Topping I."/>
            <person name="Tsamla T."/>
            <person name="Vassiliev H."/>
            <person name="Vo A."/>
            <person name="Wangchuk T."/>
            <person name="Wangdi T."/>
            <person name="Weiand M."/>
            <person name="Wilkinson J."/>
            <person name="Wilson A."/>
            <person name="Yadav S."/>
            <person name="Young G."/>
            <person name="Yu Q."/>
            <person name="Zembek L."/>
            <person name="Zhong D."/>
            <person name="Zimmer A."/>
            <person name="Zwirko Z."/>
            <person name="Jaffe D.B."/>
            <person name="Alvarez P."/>
            <person name="Brockman W."/>
            <person name="Butler J."/>
            <person name="Chin C."/>
            <person name="Gnerre S."/>
            <person name="Grabherr M."/>
            <person name="Kleber M."/>
            <person name="Mauceli E."/>
            <person name="MacCallum I."/>
        </authorList>
    </citation>
    <scope>NUCLEOTIDE SEQUENCE [LARGE SCALE GENOMIC DNA]</scope>
    <source>
        <strain evidence="4">Tucson 14030-0811.24</strain>
    </source>
</reference>
<feature type="compositionally biased region" description="Acidic residues" evidence="2">
    <location>
        <begin position="217"/>
        <end position="227"/>
    </location>
</feature>
<organism evidence="3 4">
    <name type="scientific">Drosophila willistoni</name>
    <name type="common">Fruit fly</name>
    <dbReference type="NCBI Taxonomy" id="7260"/>
    <lineage>
        <taxon>Eukaryota</taxon>
        <taxon>Metazoa</taxon>
        <taxon>Ecdysozoa</taxon>
        <taxon>Arthropoda</taxon>
        <taxon>Hexapoda</taxon>
        <taxon>Insecta</taxon>
        <taxon>Pterygota</taxon>
        <taxon>Neoptera</taxon>
        <taxon>Endopterygota</taxon>
        <taxon>Diptera</taxon>
        <taxon>Brachycera</taxon>
        <taxon>Muscomorpha</taxon>
        <taxon>Ephydroidea</taxon>
        <taxon>Drosophilidae</taxon>
        <taxon>Drosophila</taxon>
        <taxon>Sophophora</taxon>
    </lineage>
</organism>
<feature type="compositionally biased region" description="Basic and acidic residues" evidence="2">
    <location>
        <begin position="15"/>
        <end position="27"/>
    </location>
</feature>
<name>B4MMP2_DROWI</name>
<feature type="compositionally biased region" description="Basic and acidic residues" evidence="2">
    <location>
        <begin position="228"/>
        <end position="237"/>
    </location>
</feature>
<feature type="region of interest" description="Disordered" evidence="2">
    <location>
        <begin position="116"/>
        <end position="237"/>
    </location>
</feature>
<evidence type="ECO:0000313" key="4">
    <source>
        <dbReference type="Proteomes" id="UP000007798"/>
    </source>
</evidence>
<dbReference type="Proteomes" id="UP000007798">
    <property type="component" value="Unassembled WGS sequence"/>
</dbReference>
<evidence type="ECO:0000256" key="2">
    <source>
        <dbReference type="SAM" id="MobiDB-lite"/>
    </source>
</evidence>
<evidence type="ECO:0000256" key="1">
    <source>
        <dbReference type="SAM" id="Coils"/>
    </source>
</evidence>
<evidence type="ECO:0000313" key="3">
    <source>
        <dbReference type="EMBL" id="EDW73448.2"/>
    </source>
</evidence>
<sequence>MAARKRITTHPNNGRRRDRDRDKERTPRSSASGPYWRNMTPELERGAATSTPSVVKGKPTNGIQSASVILSNRLPKNSGSRVRIEGRVTPSSRNSLEMAGKMSGGPQLFVEVAAATAAAQSPRKASITDSSKTKTVASTRSLGSKKASVDPSPATSPTAARTGIKSAGPSQSKLEDYEKIPTPPSSASASPSKTVSPLKVVTPKTSVKQLLASPPEEPLEDDNDDQTDEKGQEKVEDVDGQKMAMCMPNMKLFPCFRGEYPTRHRPGTYQWLQRTGPKGSQVMAVCECDDDQAITTEGNIIASCEVTEAHFLSIDCDDENKVGAPSGPTPCNEFNSTNFDTGATSYMYAFPQSGAGPADMDAYQPQIFPCPAMQQHHHHQLQPLQGQSQCRQCCPNRQTEQNQTVCFSMQPEKQQRFSNGNAKSNPNGNGLTEMLAQQLQQQMQQAQAQIAQVQNQLNSACGATRVRKLQVLSQSTQNAFMFPYQTSAPMQFGCYPMPFAPQEQQCPPIPTISCPYQSQQQQQLPQQPSCHQSHLQQQSSQSNSQQNMCPHGNHFCPSCNYRQRYAQMRFMMPRCWPR</sequence>
<feature type="region of interest" description="Disordered" evidence="2">
    <location>
        <begin position="1"/>
        <end position="102"/>
    </location>
</feature>